<dbReference type="eggNOG" id="ENOG502QSKG">
    <property type="taxonomic scope" value="Eukaryota"/>
</dbReference>
<dbReference type="PANTHER" id="PTHR43591:SF10">
    <property type="entry name" value="ABC TRANSMEMBRANE TYPE-1 DOMAIN-CONTAINING PROTEIN-RELATED"/>
    <property type="match status" value="1"/>
</dbReference>
<protein>
    <recommendedName>
        <fullName evidence="3">S-adenosyl-L-methionine-dependent methyltransferase</fullName>
    </recommendedName>
</protein>
<name>V5FF79_BYSSN</name>
<dbReference type="EMBL" id="BAUL01000157">
    <property type="protein sequence ID" value="GAD96204.1"/>
    <property type="molecule type" value="Genomic_DNA"/>
</dbReference>
<dbReference type="Proteomes" id="UP000018001">
    <property type="component" value="Unassembled WGS sequence"/>
</dbReference>
<dbReference type="PANTHER" id="PTHR43591">
    <property type="entry name" value="METHYLTRANSFERASE"/>
    <property type="match status" value="1"/>
</dbReference>
<comment type="caution">
    <text evidence="1">The sequence shown here is derived from an EMBL/GenBank/DDBJ whole genome shotgun (WGS) entry which is preliminary data.</text>
</comment>
<dbReference type="OrthoDB" id="2013972at2759"/>
<dbReference type="InterPro" id="IPR029063">
    <property type="entry name" value="SAM-dependent_MTases_sf"/>
</dbReference>
<gene>
    <name evidence="1" type="ORF">PVAR5_4854</name>
</gene>
<reference evidence="2" key="1">
    <citation type="journal article" date="2014" name="Genome Announc.">
        <title>Draft genome sequence of the formaldehyde-resistant fungus Byssochlamys spectabilis No. 5 (anamorph Paecilomyces variotii No. 5) (NBRC109023).</title>
        <authorList>
            <person name="Oka T."/>
            <person name="Ekino K."/>
            <person name="Fukuda K."/>
            <person name="Nomura Y."/>
        </authorList>
    </citation>
    <scope>NUCLEOTIDE SEQUENCE [LARGE SCALE GENOMIC DNA]</scope>
    <source>
        <strain evidence="2">No. 5 / NBRC 109023</strain>
    </source>
</reference>
<keyword evidence="2" id="KW-1185">Reference proteome</keyword>
<dbReference type="AlphaFoldDB" id="V5FF79"/>
<sequence>MSAPPDTVEVDAGLDNDSTYGDEISKYTASLTSTVLETRKENGRTYHGYPYYMPNDENEKERLDMMHELMLTMMDRKLFLSPISSSPHRVLDLGTGTGVWAMDFADQYPSAEVIGIDLSPIQPNFVPPNVKFVIDDFDDTWVEKDFDFIHGRYLAGSSKDFAKLFRECYKNTAPGGWVEFQEWDTDLFSQDGSTDGSSIKQYYELLNGEFAKIGRIINTGPRLEGWIRDAGYKNVQVKKYLVPMGAWPKDKHLKTLGAWNMIEAESGFEAGVMAVLTRHAGWSKEEVDILVAKTRSDAKNPAVHTLFNFYVVYGQKQED</sequence>
<dbReference type="GO" id="GO:0008168">
    <property type="term" value="F:methyltransferase activity"/>
    <property type="evidence" value="ECO:0007669"/>
    <property type="project" value="TreeGrafter"/>
</dbReference>
<dbReference type="InParanoid" id="V5FF79"/>
<proteinExistence type="predicted"/>
<evidence type="ECO:0000313" key="1">
    <source>
        <dbReference type="EMBL" id="GAD96204.1"/>
    </source>
</evidence>
<dbReference type="HOGENOM" id="CLU_010595_1_0_1"/>
<dbReference type="SUPFAM" id="SSF53335">
    <property type="entry name" value="S-adenosyl-L-methionine-dependent methyltransferases"/>
    <property type="match status" value="1"/>
</dbReference>
<evidence type="ECO:0008006" key="3">
    <source>
        <dbReference type="Google" id="ProtNLM"/>
    </source>
</evidence>
<accession>V5FF79</accession>
<dbReference type="Gene3D" id="3.40.50.150">
    <property type="entry name" value="Vaccinia Virus protein VP39"/>
    <property type="match status" value="1"/>
</dbReference>
<evidence type="ECO:0000313" key="2">
    <source>
        <dbReference type="Proteomes" id="UP000018001"/>
    </source>
</evidence>
<dbReference type="Pfam" id="PF13489">
    <property type="entry name" value="Methyltransf_23"/>
    <property type="match status" value="1"/>
</dbReference>
<organism evidence="1 2">
    <name type="scientific">Byssochlamys spectabilis (strain No. 5 / NBRC 109023)</name>
    <name type="common">Paecilomyces variotii</name>
    <dbReference type="NCBI Taxonomy" id="1356009"/>
    <lineage>
        <taxon>Eukaryota</taxon>
        <taxon>Fungi</taxon>
        <taxon>Dikarya</taxon>
        <taxon>Ascomycota</taxon>
        <taxon>Pezizomycotina</taxon>
        <taxon>Eurotiomycetes</taxon>
        <taxon>Eurotiomycetidae</taxon>
        <taxon>Eurotiales</taxon>
        <taxon>Thermoascaceae</taxon>
        <taxon>Paecilomyces</taxon>
    </lineage>
</organism>
<dbReference type="CDD" id="cd02440">
    <property type="entry name" value="AdoMet_MTases"/>
    <property type="match status" value="1"/>
</dbReference>